<sequence length="383" mass="44162">MEIYVVKAGDSVDSIAASQGIPVDQLIWDNQIEYPYRLAVGQALFIGKGEEKERPPLYSFGYAYPFIDAGTLGDTLPYLTDLYVFSYGFTEEGNLVSPASDDMWMIDQSWETGVRPILTLTPIDASGRFNNNLVSALLGDRQAQERLIWELGRTMQERRFGGLDFDFEYVLAQDRERYPEFVSLAARMFNEFDYQVSAALAPKTSPDQPGLLYQGIDYRLLGEAANRVMLMTYEWGYSQGPPMAVAPVNMVRRVVDYAVKEIPAQKISLGIPNYGYDWPLPYERGVTRARTLSHRQAVQLAIDFGVDIRFDETAQCPWFRYWQYGIQHEVWFEDVRSYKAKFDLIKEYGLTGAGYWQLMNFFRAGWLLQESMFQTERWVLRTE</sequence>
<dbReference type="PROSITE" id="PS51782">
    <property type="entry name" value="LYSM"/>
    <property type="match status" value="1"/>
</dbReference>
<dbReference type="InterPro" id="IPR001223">
    <property type="entry name" value="Glyco_hydro18_cat"/>
</dbReference>
<dbReference type="InterPro" id="IPR036779">
    <property type="entry name" value="LysM_dom_sf"/>
</dbReference>
<dbReference type="Gene3D" id="3.10.350.10">
    <property type="entry name" value="LysM domain"/>
    <property type="match status" value="1"/>
</dbReference>
<reference evidence="5" key="1">
    <citation type="journal article" date="2021" name="PeerJ">
        <title>Extensive microbial diversity within the chicken gut microbiome revealed by metagenomics and culture.</title>
        <authorList>
            <person name="Gilroy R."/>
            <person name="Ravi A."/>
            <person name="Getino M."/>
            <person name="Pursley I."/>
            <person name="Horton D.L."/>
            <person name="Alikhan N.F."/>
            <person name="Baker D."/>
            <person name="Gharbi K."/>
            <person name="Hall N."/>
            <person name="Watson M."/>
            <person name="Adriaenssens E.M."/>
            <person name="Foster-Nyarko E."/>
            <person name="Jarju S."/>
            <person name="Secka A."/>
            <person name="Antonio M."/>
            <person name="Oren A."/>
            <person name="Chaudhuri R.R."/>
            <person name="La Ragione R."/>
            <person name="Hildebrand F."/>
            <person name="Pallen M.J."/>
        </authorList>
    </citation>
    <scope>NUCLEOTIDE SEQUENCE</scope>
    <source>
        <strain evidence="5">CHK180-15479</strain>
    </source>
</reference>
<dbReference type="EMBL" id="DWWT01000077">
    <property type="protein sequence ID" value="HJC07263.1"/>
    <property type="molecule type" value="Genomic_DNA"/>
</dbReference>
<dbReference type="Gene3D" id="3.20.20.80">
    <property type="entry name" value="Glycosidases"/>
    <property type="match status" value="1"/>
</dbReference>
<dbReference type="PANTHER" id="PTHR46066">
    <property type="entry name" value="CHITINASE DOMAIN-CONTAINING PROTEIN 1 FAMILY MEMBER"/>
    <property type="match status" value="1"/>
</dbReference>
<dbReference type="Gene3D" id="3.10.50.10">
    <property type="match status" value="1"/>
</dbReference>
<organism evidence="5 6">
    <name type="scientific">Candidatus Enterocloster excrementipullorum</name>
    <dbReference type="NCBI Taxonomy" id="2838559"/>
    <lineage>
        <taxon>Bacteria</taxon>
        <taxon>Bacillati</taxon>
        <taxon>Bacillota</taxon>
        <taxon>Clostridia</taxon>
        <taxon>Lachnospirales</taxon>
        <taxon>Lachnospiraceae</taxon>
        <taxon>Enterocloster</taxon>
    </lineage>
</organism>
<dbReference type="GO" id="GO:0070492">
    <property type="term" value="F:oligosaccharide binding"/>
    <property type="evidence" value="ECO:0007669"/>
    <property type="project" value="TreeGrafter"/>
</dbReference>
<dbReference type="CDD" id="cd02874">
    <property type="entry name" value="GH18_CFLE_spore_hydrolase"/>
    <property type="match status" value="1"/>
</dbReference>
<dbReference type="SUPFAM" id="SSF54106">
    <property type="entry name" value="LysM domain"/>
    <property type="match status" value="1"/>
</dbReference>
<dbReference type="GO" id="GO:0008061">
    <property type="term" value="F:chitin binding"/>
    <property type="evidence" value="ECO:0007669"/>
    <property type="project" value="InterPro"/>
</dbReference>
<proteinExistence type="predicted"/>
<protein>
    <submittedName>
        <fullName evidence="5">LysM peptidoglycan-binding domain-containing protein</fullName>
    </submittedName>
</protein>
<dbReference type="AlphaFoldDB" id="A0A9D2N1G6"/>
<evidence type="ECO:0000313" key="5">
    <source>
        <dbReference type="EMBL" id="HJC07263.1"/>
    </source>
</evidence>
<evidence type="ECO:0000259" key="4">
    <source>
        <dbReference type="PROSITE" id="PS51910"/>
    </source>
</evidence>
<evidence type="ECO:0000256" key="2">
    <source>
        <dbReference type="ARBA" id="ARBA00023295"/>
    </source>
</evidence>
<feature type="domain" description="LysM" evidence="3">
    <location>
        <begin position="2"/>
        <end position="46"/>
    </location>
</feature>
<dbReference type="InterPro" id="IPR041704">
    <property type="entry name" value="CFLE_GH18"/>
</dbReference>
<dbReference type="PROSITE" id="PS51910">
    <property type="entry name" value="GH18_2"/>
    <property type="match status" value="1"/>
</dbReference>
<keyword evidence="2" id="KW-0326">Glycosidase</keyword>
<dbReference type="GO" id="GO:0016798">
    <property type="term" value="F:hydrolase activity, acting on glycosyl bonds"/>
    <property type="evidence" value="ECO:0007669"/>
    <property type="project" value="UniProtKB-KW"/>
</dbReference>
<dbReference type="SUPFAM" id="SSF51445">
    <property type="entry name" value="(Trans)glycosidases"/>
    <property type="match status" value="1"/>
</dbReference>
<dbReference type="Pfam" id="PF00704">
    <property type="entry name" value="Glyco_hydro_18"/>
    <property type="match status" value="1"/>
</dbReference>
<feature type="domain" description="GH18" evidence="4">
    <location>
        <begin position="60"/>
        <end position="383"/>
    </location>
</feature>
<reference evidence="5" key="2">
    <citation type="submission" date="2021-04" db="EMBL/GenBank/DDBJ databases">
        <authorList>
            <person name="Gilroy R."/>
        </authorList>
    </citation>
    <scope>NUCLEOTIDE SEQUENCE</scope>
    <source>
        <strain evidence="5">CHK180-15479</strain>
    </source>
</reference>
<dbReference type="InterPro" id="IPR018392">
    <property type="entry name" value="LysM"/>
</dbReference>
<accession>A0A9D2N1G6</accession>
<dbReference type="Pfam" id="PF01476">
    <property type="entry name" value="LysM"/>
    <property type="match status" value="1"/>
</dbReference>
<dbReference type="GO" id="GO:0005975">
    <property type="term" value="P:carbohydrate metabolic process"/>
    <property type="evidence" value="ECO:0007669"/>
    <property type="project" value="InterPro"/>
</dbReference>
<name>A0A9D2N1G6_9FIRM</name>
<evidence type="ECO:0000256" key="1">
    <source>
        <dbReference type="ARBA" id="ARBA00022801"/>
    </source>
</evidence>
<dbReference type="InterPro" id="IPR029070">
    <property type="entry name" value="Chitinase_insertion_sf"/>
</dbReference>
<evidence type="ECO:0000259" key="3">
    <source>
        <dbReference type="PROSITE" id="PS51782"/>
    </source>
</evidence>
<comment type="caution">
    <text evidence="5">The sequence shown here is derived from an EMBL/GenBank/DDBJ whole genome shotgun (WGS) entry which is preliminary data.</text>
</comment>
<dbReference type="GO" id="GO:0012505">
    <property type="term" value="C:endomembrane system"/>
    <property type="evidence" value="ECO:0007669"/>
    <property type="project" value="TreeGrafter"/>
</dbReference>
<keyword evidence="1" id="KW-0378">Hydrolase</keyword>
<dbReference type="InterPro" id="IPR011583">
    <property type="entry name" value="Chitinase_II/V-like_cat"/>
</dbReference>
<dbReference type="InterPro" id="IPR017853">
    <property type="entry name" value="GH"/>
</dbReference>
<dbReference type="SMART" id="SM00636">
    <property type="entry name" value="Glyco_18"/>
    <property type="match status" value="1"/>
</dbReference>
<evidence type="ECO:0000313" key="6">
    <source>
        <dbReference type="Proteomes" id="UP000823910"/>
    </source>
</evidence>
<dbReference type="PANTHER" id="PTHR46066:SF2">
    <property type="entry name" value="CHITINASE DOMAIN-CONTAINING PROTEIN 1"/>
    <property type="match status" value="1"/>
</dbReference>
<gene>
    <name evidence="5" type="ORF">H9704_14155</name>
</gene>
<dbReference type="SMART" id="SM00257">
    <property type="entry name" value="LysM"/>
    <property type="match status" value="1"/>
</dbReference>
<dbReference type="Proteomes" id="UP000823910">
    <property type="component" value="Unassembled WGS sequence"/>
</dbReference>
<dbReference type="CDD" id="cd00118">
    <property type="entry name" value="LysM"/>
    <property type="match status" value="1"/>
</dbReference>